<accession>A0A854D6Z8</accession>
<organism evidence="2 3">
    <name type="scientific">Actinomyces naeslundii</name>
    <dbReference type="NCBI Taxonomy" id="1655"/>
    <lineage>
        <taxon>Bacteria</taxon>
        <taxon>Bacillati</taxon>
        <taxon>Actinomycetota</taxon>
        <taxon>Actinomycetes</taxon>
        <taxon>Actinomycetales</taxon>
        <taxon>Actinomycetaceae</taxon>
        <taxon>Actinomyces</taxon>
    </lineage>
</organism>
<evidence type="ECO:0000313" key="2">
    <source>
        <dbReference type="EMBL" id="OMG37650.1"/>
    </source>
</evidence>
<evidence type="ECO:0000313" key="3">
    <source>
        <dbReference type="Proteomes" id="UP000187035"/>
    </source>
</evidence>
<dbReference type="AlphaFoldDB" id="A0A854D6Z8"/>
<feature type="compositionally biased region" description="Low complexity" evidence="1">
    <location>
        <begin position="59"/>
        <end position="85"/>
    </location>
</feature>
<reference evidence="2 3" key="1">
    <citation type="submission" date="2016-12" db="EMBL/GenBank/DDBJ databases">
        <title>Genomic comparison of strains in the 'Actinomyces naeslundii' group.</title>
        <authorList>
            <person name="Mughal S.R."/>
            <person name="Do T."/>
            <person name="Gilbert S.C."/>
            <person name="Witherden E.A."/>
            <person name="Didelot X."/>
            <person name="Beighton D."/>
        </authorList>
    </citation>
    <scope>NUCLEOTIDE SEQUENCE [LARGE SCALE GENOMIC DNA]</scope>
    <source>
        <strain evidence="2 3">NCTC 10301</strain>
    </source>
</reference>
<dbReference type="EMBL" id="MSRR01000007">
    <property type="protein sequence ID" value="OMG37650.1"/>
    <property type="molecule type" value="Genomic_DNA"/>
</dbReference>
<evidence type="ECO:0000256" key="1">
    <source>
        <dbReference type="SAM" id="MobiDB-lite"/>
    </source>
</evidence>
<sequence length="254" mass="26897">MSSHPQSRSHIGRSSHRTRRLTLGLCLATGLALSACGPAHKGQLIVEPVSASSERESSEAPSTKPLPSKSAAPSATPSASAWPMPSVTITNERTDIWQQDDSILTLPMETSFLVNRGYIMNAQSCQGVLRYQSSRDIYDSSKNKSDSSASSSTVQGQPKNFPAYTVTSGPTVVDAVADDSGTFAGYEVAYTGTVTYTNSGDTEVSGYRFARQIGAQGATLEILLMCQSGLPDLQTWHDMLSGTRVSGFDAGAMG</sequence>
<feature type="region of interest" description="Disordered" evidence="1">
    <location>
        <begin position="49"/>
        <end position="85"/>
    </location>
</feature>
<protein>
    <recommendedName>
        <fullName evidence="4">Lipoprotein</fullName>
    </recommendedName>
</protein>
<proteinExistence type="predicted"/>
<gene>
    <name evidence="2" type="ORF">BKH33_04150</name>
</gene>
<dbReference type="Proteomes" id="UP000187035">
    <property type="component" value="Unassembled WGS sequence"/>
</dbReference>
<comment type="caution">
    <text evidence="2">The sequence shown here is derived from an EMBL/GenBank/DDBJ whole genome shotgun (WGS) entry which is preliminary data.</text>
</comment>
<feature type="region of interest" description="Disordered" evidence="1">
    <location>
        <begin position="139"/>
        <end position="162"/>
    </location>
</feature>
<evidence type="ECO:0008006" key="4">
    <source>
        <dbReference type="Google" id="ProtNLM"/>
    </source>
</evidence>
<name>A0A854D6Z8_ACTNA</name>